<dbReference type="InterPro" id="IPR050789">
    <property type="entry name" value="Diverse_Enzym_Activities"/>
</dbReference>
<dbReference type="Gene3D" id="3.40.710.10">
    <property type="entry name" value="DD-peptidase/beta-lactamase superfamily"/>
    <property type="match status" value="1"/>
</dbReference>
<sequence>MKNHTRPARRAIVGASILLSLALALPVLVAPSQAAPLIKPNRLSQHVEARSLLAAVQGGELLGTPPLPALVTGAGATLTSPDFWANWTHDVLQNNRVLLPLPTDVIKPDVVLPHVRVENGATNPLPTATPRTNFRRITYQWAGRTRSVGDFLRDTNTDAILVARNGSLVAQAFANGYSASQTHHAWSMTKSYVSTLIGIAQDEGRIASLDDPVQRYIPELANTAWKGTSIRNLLLMRSGMRWDEHTEKINQNDQFLQWIDMALDYYSNGSMGRTRNEYLRDMPRVGLQGKEFNYNSANTQVLGWVLESIYKRPLNKVLSMKLWKPLGMQAHADLMTDRKGDVLGSMSLQALPIDYVRFGEMMRNGGLAANGRQIVSSNWVHQATTGMLPAQDAGDLRPSAYGFQWWSGATPKGFQANGFQGQFTTVVPEQCVTAVRLAHTIQFSTSGEFGGQGDDEWKAVVRAVSRSIGGCA</sequence>
<keyword evidence="3" id="KW-1185">Reference proteome</keyword>
<dbReference type="SUPFAM" id="SSF56601">
    <property type="entry name" value="beta-lactamase/transpeptidase-like"/>
    <property type="match status" value="1"/>
</dbReference>
<accession>A0ABZ2U8D4</accession>
<evidence type="ECO:0000313" key="3">
    <source>
        <dbReference type="Proteomes" id="UP001479933"/>
    </source>
</evidence>
<dbReference type="PANTHER" id="PTHR43283">
    <property type="entry name" value="BETA-LACTAMASE-RELATED"/>
    <property type="match status" value="1"/>
</dbReference>
<gene>
    <name evidence="2" type="ORF">RVF87_06710</name>
</gene>
<keyword evidence="2" id="KW-0378">Hydrolase</keyword>
<dbReference type="Pfam" id="PF00144">
    <property type="entry name" value="Beta-lactamase"/>
    <property type="match status" value="1"/>
</dbReference>
<dbReference type="EMBL" id="CP136137">
    <property type="protein sequence ID" value="WYY08744.1"/>
    <property type="molecule type" value="Genomic_DNA"/>
</dbReference>
<dbReference type="EC" id="3.-.-.-" evidence="2"/>
<dbReference type="PROSITE" id="PS51318">
    <property type="entry name" value="TAT"/>
    <property type="match status" value="1"/>
</dbReference>
<dbReference type="GO" id="GO:0016787">
    <property type="term" value="F:hydrolase activity"/>
    <property type="evidence" value="ECO:0007669"/>
    <property type="project" value="UniProtKB-KW"/>
</dbReference>
<dbReference type="InterPro" id="IPR006311">
    <property type="entry name" value="TAT_signal"/>
</dbReference>
<organism evidence="2 3">
    <name type="scientific">Gordonia hydrophobica</name>
    <dbReference type="NCBI Taxonomy" id="40516"/>
    <lineage>
        <taxon>Bacteria</taxon>
        <taxon>Bacillati</taxon>
        <taxon>Actinomycetota</taxon>
        <taxon>Actinomycetes</taxon>
        <taxon>Mycobacteriales</taxon>
        <taxon>Gordoniaceae</taxon>
        <taxon>Gordonia</taxon>
    </lineage>
</organism>
<proteinExistence type="predicted"/>
<dbReference type="Proteomes" id="UP001479933">
    <property type="component" value="Chromosome"/>
</dbReference>
<feature type="domain" description="Beta-lactamase-related" evidence="1">
    <location>
        <begin position="157"/>
        <end position="439"/>
    </location>
</feature>
<protein>
    <submittedName>
        <fullName evidence="2">Serine hydrolase</fullName>
        <ecNumber evidence="2">3.-.-.-</ecNumber>
    </submittedName>
</protein>
<reference evidence="2 3" key="1">
    <citation type="journal article" date="2023" name="Virus Evol.">
        <title>Computational host range prediction-The good, the bad, and the ugly.</title>
        <authorList>
            <person name="Howell A.A."/>
            <person name="Versoza C.J."/>
            <person name="Pfeifer S.P."/>
        </authorList>
    </citation>
    <scope>NUCLEOTIDE SEQUENCE [LARGE SCALE GENOMIC DNA]</scope>
    <source>
        <strain evidence="2 3">1610/1b</strain>
    </source>
</reference>
<dbReference type="RefSeq" id="WP_169802478.1">
    <property type="nucleotide sequence ID" value="NZ_CP136137.1"/>
</dbReference>
<evidence type="ECO:0000313" key="2">
    <source>
        <dbReference type="EMBL" id="WYY08744.1"/>
    </source>
</evidence>
<evidence type="ECO:0000259" key="1">
    <source>
        <dbReference type="Pfam" id="PF00144"/>
    </source>
</evidence>
<dbReference type="InterPro" id="IPR001466">
    <property type="entry name" value="Beta-lactam-related"/>
</dbReference>
<dbReference type="InterPro" id="IPR012338">
    <property type="entry name" value="Beta-lactam/transpept-like"/>
</dbReference>
<dbReference type="PANTHER" id="PTHR43283:SF7">
    <property type="entry name" value="BETA-LACTAMASE-RELATED DOMAIN-CONTAINING PROTEIN"/>
    <property type="match status" value="1"/>
</dbReference>
<name>A0ABZ2U8D4_9ACTN</name>